<evidence type="ECO:0008006" key="7">
    <source>
        <dbReference type="Google" id="ProtNLM"/>
    </source>
</evidence>
<evidence type="ECO:0000256" key="1">
    <source>
        <dbReference type="ARBA" id="ARBA00007626"/>
    </source>
</evidence>
<dbReference type="PANTHER" id="PTHR47941">
    <property type="entry name" value="PENTATRICOPEPTIDE REPEAT-CONTAINING PROTEIN 3, MITOCHONDRIAL"/>
    <property type="match status" value="1"/>
</dbReference>
<reference evidence="6" key="1">
    <citation type="submission" date="2020-07" db="EMBL/GenBank/DDBJ databases">
        <authorList>
            <person name="Lin J."/>
        </authorList>
    </citation>
    <scope>NUCLEOTIDE SEQUENCE</scope>
</reference>
<keyword evidence="2" id="KW-0677">Repeat</keyword>
<dbReference type="SUPFAM" id="SSF48452">
    <property type="entry name" value="TPR-like"/>
    <property type="match status" value="1"/>
</dbReference>
<feature type="repeat" description="PPR" evidence="4">
    <location>
        <begin position="216"/>
        <end position="250"/>
    </location>
</feature>
<feature type="repeat" description="PPR" evidence="4">
    <location>
        <begin position="396"/>
        <end position="430"/>
    </location>
</feature>
<dbReference type="Pfam" id="PF12854">
    <property type="entry name" value="PPR_1"/>
    <property type="match status" value="1"/>
</dbReference>
<dbReference type="Pfam" id="PF01535">
    <property type="entry name" value="PPR"/>
    <property type="match status" value="1"/>
</dbReference>
<evidence type="ECO:0000256" key="2">
    <source>
        <dbReference type="ARBA" id="ARBA00022737"/>
    </source>
</evidence>
<protein>
    <recommendedName>
        <fullName evidence="7">Pentatricopeptide repeat-containing protein</fullName>
    </recommendedName>
</protein>
<dbReference type="EMBL" id="LR862150">
    <property type="protein sequence ID" value="CAD1832865.1"/>
    <property type="molecule type" value="Genomic_DNA"/>
</dbReference>
<feature type="region of interest" description="Disordered" evidence="5">
    <location>
        <begin position="29"/>
        <end position="52"/>
    </location>
</feature>
<comment type="similarity">
    <text evidence="1">Belongs to the PPR family. P subfamily.</text>
</comment>
<dbReference type="InterPro" id="IPR002885">
    <property type="entry name" value="PPR_rpt"/>
</dbReference>
<feature type="repeat" description="PPR" evidence="4">
    <location>
        <begin position="291"/>
        <end position="325"/>
    </location>
</feature>
<dbReference type="Gene3D" id="1.25.40.10">
    <property type="entry name" value="Tetratricopeptide repeat domain"/>
    <property type="match status" value="3"/>
</dbReference>
<dbReference type="AlphaFoldDB" id="A0A6V7PPY2"/>
<feature type="repeat" description="PPR" evidence="4">
    <location>
        <begin position="326"/>
        <end position="360"/>
    </location>
</feature>
<gene>
    <name evidence="6" type="ORF">CB5_LOCUS16076</name>
</gene>
<dbReference type="PROSITE" id="PS51375">
    <property type="entry name" value="PPR"/>
    <property type="match status" value="7"/>
</dbReference>
<feature type="repeat" description="PPR" evidence="4">
    <location>
        <begin position="182"/>
        <end position="212"/>
    </location>
</feature>
<keyword evidence="3" id="KW-0809">Transit peptide</keyword>
<evidence type="ECO:0000256" key="5">
    <source>
        <dbReference type="SAM" id="MobiDB-lite"/>
    </source>
</evidence>
<feature type="compositionally biased region" description="Pro residues" evidence="5">
    <location>
        <begin position="33"/>
        <end position="47"/>
    </location>
</feature>
<evidence type="ECO:0000313" key="6">
    <source>
        <dbReference type="EMBL" id="CAD1832865.1"/>
    </source>
</evidence>
<dbReference type="NCBIfam" id="TIGR00756">
    <property type="entry name" value="PPR"/>
    <property type="match status" value="7"/>
</dbReference>
<feature type="repeat" description="PPR" evidence="4">
    <location>
        <begin position="251"/>
        <end position="281"/>
    </location>
</feature>
<dbReference type="Pfam" id="PF13041">
    <property type="entry name" value="PPR_2"/>
    <property type="match status" value="3"/>
</dbReference>
<sequence>MQIDHLSLSHSELISPLILAPYVFDEMPLPVDKTPPPPPPPPPPSPSSSPKTLTLDAAIDLDLTSRIAELVLRHPHGDNARSLALALSNLSAPFPASLADAVLKRLWDHAPCALLFFRSLLHLPRRHGHRHGHGDLAPSASTFDLALDLAARLRDRRRRLVLSGKPDRAVRLFLSSPSSLHTPRTFNSLLDALSKSRRVHKATSLFKTLKHRFPPDAATYNILAEGWCRLKRTSQALDLLRDMVASGVAPTKTTYNILLHGLFRAGQTRQALDFFAQMKRRSKTDPVCAPDVVSYTTVLHGLGLSGELRRARELLDEMPQRGVLPNVAAYNALIQVICKKGTVDDALAVFDEMLSRGYTPNSTTYNVIIRGLCHAAEFDRALGFVDRMQRDGCGPNVQTHNIIMRCYFEEGEIEKGLEMFDKMGVRGACLPNLDTYNVIISAMFVRKRGRTWWWLGKW</sequence>
<organism evidence="6">
    <name type="scientific">Ananas comosus var. bracteatus</name>
    <name type="common">red pineapple</name>
    <dbReference type="NCBI Taxonomy" id="296719"/>
    <lineage>
        <taxon>Eukaryota</taxon>
        <taxon>Viridiplantae</taxon>
        <taxon>Streptophyta</taxon>
        <taxon>Embryophyta</taxon>
        <taxon>Tracheophyta</taxon>
        <taxon>Spermatophyta</taxon>
        <taxon>Magnoliopsida</taxon>
        <taxon>Liliopsida</taxon>
        <taxon>Poales</taxon>
        <taxon>Bromeliaceae</taxon>
        <taxon>Bromelioideae</taxon>
        <taxon>Ananas</taxon>
    </lineage>
</organism>
<name>A0A6V7PPY2_ANACO</name>
<proteinExistence type="inferred from homology"/>
<accession>A0A6V7PPY2</accession>
<feature type="repeat" description="PPR" evidence="4">
    <location>
        <begin position="361"/>
        <end position="395"/>
    </location>
</feature>
<evidence type="ECO:0000256" key="3">
    <source>
        <dbReference type="ARBA" id="ARBA00022946"/>
    </source>
</evidence>
<evidence type="ECO:0000256" key="4">
    <source>
        <dbReference type="PROSITE-ProRule" id="PRU00708"/>
    </source>
</evidence>
<dbReference type="InterPro" id="IPR011990">
    <property type="entry name" value="TPR-like_helical_dom_sf"/>
</dbReference>